<name>A0A183HR09_9BILA</name>
<evidence type="ECO:0000313" key="3">
    <source>
        <dbReference type="Proteomes" id="UP000267606"/>
    </source>
</evidence>
<sequence>MPCVLDFEQTELIVFHDISKKASSMKSRKNAINDEKGNNEDESNRKCRDDKENKRNETEGKKSGEDLQRNVTRTGIGKTKTVEIEQMKQMITKNLNRRKLVAESQLISFFMPLSFATVIHLIELLPKKRKQTTFLLETLGKQLEELLPKRNKKIPIFLVCFVYS</sequence>
<organism evidence="4">
    <name type="scientific">Onchocerca flexuosa</name>
    <dbReference type="NCBI Taxonomy" id="387005"/>
    <lineage>
        <taxon>Eukaryota</taxon>
        <taxon>Metazoa</taxon>
        <taxon>Ecdysozoa</taxon>
        <taxon>Nematoda</taxon>
        <taxon>Chromadorea</taxon>
        <taxon>Rhabditida</taxon>
        <taxon>Spirurina</taxon>
        <taxon>Spiruromorpha</taxon>
        <taxon>Filarioidea</taxon>
        <taxon>Onchocercidae</taxon>
        <taxon>Onchocerca</taxon>
    </lineage>
</organism>
<evidence type="ECO:0000256" key="1">
    <source>
        <dbReference type="SAM" id="MobiDB-lite"/>
    </source>
</evidence>
<dbReference type="STRING" id="387005.A0A183HR09"/>
<evidence type="ECO:0000313" key="4">
    <source>
        <dbReference type="WBParaSite" id="OFLC_0000992001-mRNA-1"/>
    </source>
</evidence>
<keyword evidence="3" id="KW-1185">Reference proteome</keyword>
<proteinExistence type="predicted"/>
<gene>
    <name evidence="2" type="ORF">OFLC_LOCUS9920</name>
</gene>
<accession>A0A183HR09</accession>
<dbReference type="Proteomes" id="UP000267606">
    <property type="component" value="Unassembled WGS sequence"/>
</dbReference>
<evidence type="ECO:0000313" key="2">
    <source>
        <dbReference type="EMBL" id="VDO64449.1"/>
    </source>
</evidence>
<reference evidence="2 3" key="2">
    <citation type="submission" date="2018-11" db="EMBL/GenBank/DDBJ databases">
        <authorList>
            <consortium name="Pathogen Informatics"/>
        </authorList>
    </citation>
    <scope>NUCLEOTIDE SEQUENCE [LARGE SCALE GENOMIC DNA]</scope>
</reference>
<reference evidence="4" key="1">
    <citation type="submission" date="2016-06" db="UniProtKB">
        <authorList>
            <consortium name="WormBaseParasite"/>
        </authorList>
    </citation>
    <scope>IDENTIFICATION</scope>
</reference>
<dbReference type="EMBL" id="UZAJ01012683">
    <property type="protein sequence ID" value="VDO64449.1"/>
    <property type="molecule type" value="Genomic_DNA"/>
</dbReference>
<feature type="compositionally biased region" description="Basic and acidic residues" evidence="1">
    <location>
        <begin position="31"/>
        <end position="68"/>
    </location>
</feature>
<feature type="region of interest" description="Disordered" evidence="1">
    <location>
        <begin position="22"/>
        <end position="72"/>
    </location>
</feature>
<dbReference type="AlphaFoldDB" id="A0A183HR09"/>
<dbReference type="WBParaSite" id="OFLC_0000992001-mRNA-1">
    <property type="protein sequence ID" value="OFLC_0000992001-mRNA-1"/>
    <property type="gene ID" value="OFLC_0000992001"/>
</dbReference>
<protein>
    <submittedName>
        <fullName evidence="2 4">Uncharacterized protein</fullName>
    </submittedName>
</protein>